<dbReference type="EMBL" id="CADEPI010000250">
    <property type="protein sequence ID" value="CAB3381900.1"/>
    <property type="molecule type" value="Genomic_DNA"/>
</dbReference>
<accession>A0A8S1DHT5</accession>
<feature type="compositionally biased region" description="Polar residues" evidence="4">
    <location>
        <begin position="927"/>
        <end position="946"/>
    </location>
</feature>
<evidence type="ECO:0000256" key="4">
    <source>
        <dbReference type="SAM" id="MobiDB-lite"/>
    </source>
</evidence>
<reference evidence="8 9" key="1">
    <citation type="submission" date="2020-04" db="EMBL/GenBank/DDBJ databases">
        <authorList>
            <person name="Alioto T."/>
            <person name="Alioto T."/>
            <person name="Gomez Garrido J."/>
        </authorList>
    </citation>
    <scope>NUCLEOTIDE SEQUENCE [LARGE SCALE GENOMIC DNA]</scope>
</reference>
<feature type="region of interest" description="Disordered" evidence="4">
    <location>
        <begin position="732"/>
        <end position="752"/>
    </location>
</feature>
<dbReference type="PANTHER" id="PTHR43903">
    <property type="entry name" value="NEUROLIGIN"/>
    <property type="match status" value="1"/>
</dbReference>
<dbReference type="Pfam" id="PF00135">
    <property type="entry name" value="COesterase"/>
    <property type="match status" value="1"/>
</dbReference>
<dbReference type="PROSITE" id="PS00941">
    <property type="entry name" value="CARBOXYLESTERASE_B_2"/>
    <property type="match status" value="1"/>
</dbReference>
<evidence type="ECO:0000256" key="3">
    <source>
        <dbReference type="ARBA" id="ARBA00023180"/>
    </source>
</evidence>
<dbReference type="SUPFAM" id="SSF53474">
    <property type="entry name" value="alpha/beta-Hydrolases"/>
    <property type="match status" value="1"/>
</dbReference>
<evidence type="ECO:0000256" key="2">
    <source>
        <dbReference type="ARBA" id="ARBA00022729"/>
    </source>
</evidence>
<evidence type="ECO:0000256" key="1">
    <source>
        <dbReference type="ARBA" id="ARBA00005964"/>
    </source>
</evidence>
<feature type="compositionally biased region" description="Polar residues" evidence="4">
    <location>
        <begin position="979"/>
        <end position="989"/>
    </location>
</feature>
<sequence length="1004" mass="110148">MTLLLVLLALSAAAVCPSEAASEPQPPPSIPVTREVVIKQGKLRGILLRANNPSRGNVDIYLGIPYAAPPVGTQRFMPPGSPPPWPGVRQADSFGPVCPQNPPDISNEKEALKAMSAGRYHYLKRLLPYLRNQSEDCLYLNIYAPSSSQANAARNLPKYPVIVFIHGESLEWNGGNPYDGSALASYGSVVVVTINFRLGILGFLKPGVTGNTVSNFGLLDQVASLQWVKENIAAFNGDPNSVTLMGHGTGAACANLLLVSPVSQADGGLFHRAILMSGSAMADWAITKNPLKYTIQVAQAVNCPLIEKGDELAFCLRRKRLSELMSIPIQAPPFVTPFGPVVDGSVVPNEPHLLMGVYRELFSRYDLLYGVTEIESYHLLDAVSLAYGMLEQERDQMLHNYISARYELRPDSVFARVLQRYNPAWQVSGHEQIVSAEQTRDQLLSILSDARATAPVIQMGKYHSAVNPKSYLYVFTHRSKYGDYPSIPESIHGEELPYVFGVPLDGGKFHFHHKFTQPEAALSQTMMDLWTNFAKTGNPNAPRKASFPAPSGREWRQKDLDWPEYDTSNQTYLRIGIPPDTRRQYKSNAMEFWNHDLPKMLEEDASGRDTVHLLRPSPPPIPPAMAEPDWNQDIFYPDGPMPPFLFTETPTDAQGHADHPNDRGDAEHKPSNEVPDGGVLLGGASSLLRLTVVLGVLFLFINLVAFSAIYYQRKKLRVQEQRVLSTMGLKAASSDGHNEHDNGIRKPWVLSQNDNVDPNARVREWIDHEVSPDNYSVSVQDSPPKPGLYPAKSSASIVLTSSPRSSLIEPLAKPVTLKDINVTSLDERTVGNLMAVDALDTMRRKKYPRVLPAEPIPESIMKRRSLPIEGHLQPPVQFQDAQQRVRPAPPPRITAQLSRTPSIDSKSAASAALDSKGPSPAVLDSKGPSTNSDSNSAATPSGNVVTQPRVVVKPSVLPRKPSDRTPRVSVSLQDDKSQSPESSDASTGTVKHVTFDPKVLTSSL</sequence>
<feature type="signal peptide" evidence="6">
    <location>
        <begin position="1"/>
        <end position="20"/>
    </location>
</feature>
<keyword evidence="5" id="KW-0472">Membrane</keyword>
<dbReference type="InterPro" id="IPR051093">
    <property type="entry name" value="Neuroligin/BSAL"/>
</dbReference>
<keyword evidence="5" id="KW-1133">Transmembrane helix</keyword>
<dbReference type="OrthoDB" id="3200163at2759"/>
<evidence type="ECO:0000256" key="5">
    <source>
        <dbReference type="SAM" id="Phobius"/>
    </source>
</evidence>
<feature type="chain" id="PRO_5035891113" description="Carboxylesterase type B domain-containing protein" evidence="6">
    <location>
        <begin position="21"/>
        <end position="1004"/>
    </location>
</feature>
<feature type="region of interest" description="Disordered" evidence="4">
    <location>
        <begin position="878"/>
        <end position="1004"/>
    </location>
</feature>
<comment type="caution">
    <text evidence="8">The sequence shown here is derived from an EMBL/GenBank/DDBJ whole genome shotgun (WGS) entry which is preliminary data.</text>
</comment>
<dbReference type="InterPro" id="IPR019819">
    <property type="entry name" value="Carboxylesterase_B_CS"/>
</dbReference>
<feature type="compositionally biased region" description="Low complexity" evidence="4">
    <location>
        <begin position="904"/>
        <end position="916"/>
    </location>
</feature>
<dbReference type="InterPro" id="IPR029058">
    <property type="entry name" value="AB_hydrolase_fold"/>
</dbReference>
<keyword evidence="9" id="KW-1185">Reference proteome</keyword>
<organism evidence="8 9">
    <name type="scientific">Cloeon dipterum</name>
    <dbReference type="NCBI Taxonomy" id="197152"/>
    <lineage>
        <taxon>Eukaryota</taxon>
        <taxon>Metazoa</taxon>
        <taxon>Ecdysozoa</taxon>
        <taxon>Arthropoda</taxon>
        <taxon>Hexapoda</taxon>
        <taxon>Insecta</taxon>
        <taxon>Pterygota</taxon>
        <taxon>Palaeoptera</taxon>
        <taxon>Ephemeroptera</taxon>
        <taxon>Pisciforma</taxon>
        <taxon>Baetidae</taxon>
        <taxon>Cloeon</taxon>
    </lineage>
</organism>
<dbReference type="AlphaFoldDB" id="A0A8S1DHT5"/>
<feature type="domain" description="Carboxylesterase type B" evidence="7">
    <location>
        <begin position="34"/>
        <end position="593"/>
    </location>
</feature>
<dbReference type="Proteomes" id="UP000494165">
    <property type="component" value="Unassembled WGS sequence"/>
</dbReference>
<gene>
    <name evidence="8" type="ORF">CLODIP_2_CD07672</name>
</gene>
<evidence type="ECO:0000256" key="6">
    <source>
        <dbReference type="SAM" id="SignalP"/>
    </source>
</evidence>
<feature type="region of interest" description="Disordered" evidence="4">
    <location>
        <begin position="648"/>
        <end position="674"/>
    </location>
</feature>
<name>A0A8S1DHT5_9INSE</name>
<keyword evidence="3" id="KW-0325">Glycoprotein</keyword>
<evidence type="ECO:0000313" key="9">
    <source>
        <dbReference type="Proteomes" id="UP000494165"/>
    </source>
</evidence>
<proteinExistence type="inferred from homology"/>
<keyword evidence="5" id="KW-0812">Transmembrane</keyword>
<dbReference type="InterPro" id="IPR002018">
    <property type="entry name" value="CarbesteraseB"/>
</dbReference>
<protein>
    <recommendedName>
        <fullName evidence="7">Carboxylesterase type B domain-containing protein</fullName>
    </recommendedName>
</protein>
<feature type="compositionally biased region" description="Basic and acidic residues" evidence="4">
    <location>
        <begin position="655"/>
        <end position="671"/>
    </location>
</feature>
<feature type="transmembrane region" description="Helical" evidence="5">
    <location>
        <begin position="687"/>
        <end position="711"/>
    </location>
</feature>
<dbReference type="Gene3D" id="3.40.50.1820">
    <property type="entry name" value="alpha/beta hydrolase"/>
    <property type="match status" value="1"/>
</dbReference>
<evidence type="ECO:0000313" key="8">
    <source>
        <dbReference type="EMBL" id="CAB3381900.1"/>
    </source>
</evidence>
<comment type="similarity">
    <text evidence="1">Belongs to the type-B carboxylesterase/lipase family.</text>
</comment>
<keyword evidence="2 6" id="KW-0732">Signal</keyword>
<evidence type="ECO:0000259" key="7">
    <source>
        <dbReference type="Pfam" id="PF00135"/>
    </source>
</evidence>